<evidence type="ECO:0000313" key="2">
    <source>
        <dbReference type="EMBL" id="PLU06267.1"/>
    </source>
</evidence>
<gene>
    <name evidence="2" type="ORF">BMJ33_06865</name>
</gene>
<dbReference type="Proteomes" id="UP001190825">
    <property type="component" value="Unassembled WGS sequence"/>
</dbReference>
<reference evidence="2 3" key="1">
    <citation type="journal article" date="2018" name="FEMS Microbiol. Ecol.">
        <title>Co-invading symbiotic mutualists of Medicago polymorpha retain high ancestral diversity and contain diverse accessory genomes.</title>
        <authorList>
            <person name="Porter S.S."/>
            <person name="Faber-Hammond J.J."/>
            <person name="Friesen M.L."/>
        </authorList>
    </citation>
    <scope>NUCLEOTIDE SEQUENCE [LARGE SCALE GENOMIC DNA]</scope>
    <source>
        <strain evidence="2 3">Str16</strain>
    </source>
</reference>
<sequence>MSRCELKQGEPSVDQTIRLGMDSSKYVSQLHGVNAAEQPILRKKMRRCLGIPSCRSVRSSRRLSRRKIGPLGQLAGDGRARY</sequence>
<evidence type="ECO:0000313" key="3">
    <source>
        <dbReference type="Proteomes" id="UP001190825"/>
    </source>
</evidence>
<keyword evidence="3" id="KW-1185">Reference proteome</keyword>
<evidence type="ECO:0008006" key="4">
    <source>
        <dbReference type="Google" id="ProtNLM"/>
    </source>
</evidence>
<feature type="region of interest" description="Disordered" evidence="1">
    <location>
        <begin position="61"/>
        <end position="82"/>
    </location>
</feature>
<comment type="caution">
    <text evidence="2">The sequence shown here is derived from an EMBL/GenBank/DDBJ whole genome shotgun (WGS) entry which is preliminary data.</text>
</comment>
<accession>A0ABX4TQC9</accession>
<name>A0ABX4TQC9_9HYPH</name>
<organism evidence="2 3">
    <name type="scientific">Sinorhizobium medicae</name>
    <dbReference type="NCBI Taxonomy" id="110321"/>
    <lineage>
        <taxon>Bacteria</taxon>
        <taxon>Pseudomonadati</taxon>
        <taxon>Pseudomonadota</taxon>
        <taxon>Alphaproteobacteria</taxon>
        <taxon>Hyphomicrobiales</taxon>
        <taxon>Rhizobiaceae</taxon>
        <taxon>Sinorhizobium/Ensifer group</taxon>
        <taxon>Sinorhizobium</taxon>
    </lineage>
</organism>
<dbReference type="EMBL" id="NBUC01000053">
    <property type="protein sequence ID" value="PLU06267.1"/>
    <property type="molecule type" value="Genomic_DNA"/>
</dbReference>
<evidence type="ECO:0000256" key="1">
    <source>
        <dbReference type="SAM" id="MobiDB-lite"/>
    </source>
</evidence>
<protein>
    <recommendedName>
        <fullName evidence="4">Transposase</fullName>
    </recommendedName>
</protein>
<proteinExistence type="predicted"/>